<proteinExistence type="predicted"/>
<gene>
    <name evidence="1" type="ORF">G9H71_10505</name>
</gene>
<dbReference type="EMBL" id="JAANNP010000004">
    <property type="protein sequence ID" value="NHC14211.1"/>
    <property type="molecule type" value="Genomic_DNA"/>
</dbReference>
<dbReference type="RefSeq" id="WP_166281482.1">
    <property type="nucleotide sequence ID" value="NZ_JAANNP010000004.1"/>
</dbReference>
<dbReference type="PANTHER" id="PTHR10091">
    <property type="entry name" value="ALDOSE-1-EPIMERASE"/>
    <property type="match status" value="1"/>
</dbReference>
<dbReference type="InterPro" id="IPR011013">
    <property type="entry name" value="Gal_mutarotase_sf_dom"/>
</dbReference>
<dbReference type="Pfam" id="PF01263">
    <property type="entry name" value="Aldose_epim"/>
    <property type="match status" value="1"/>
</dbReference>
<evidence type="ECO:0000313" key="2">
    <source>
        <dbReference type="Proteomes" id="UP000800981"/>
    </source>
</evidence>
<dbReference type="PANTHER" id="PTHR10091:SF0">
    <property type="entry name" value="GALACTOSE MUTAROTASE"/>
    <property type="match status" value="1"/>
</dbReference>
<dbReference type="InterPro" id="IPR008183">
    <property type="entry name" value="Aldose_1/G6P_1-epimerase"/>
</dbReference>
<dbReference type="CDD" id="cd09022">
    <property type="entry name" value="Aldose_epim_Ec_YihR"/>
    <property type="match status" value="1"/>
</dbReference>
<sequence length="309" mass="33005">MAADELGPVPASGRQIELRSGDAVATVVEVGGGLRTYSVGGRQVVDGYGADEMAPSARGSHLIPWPNRIRQGLYAWEGKRLQLPITEHALGNASHGLTRWHNWRAVEPSAAAVTMALRLHPSSGYPFTLDLALRYELSGQGLAVTVRARNVGARPAPFAYGAHPYVMATPGATIDADTLHVPAASRVPVDATSTPTGRAPVEGTPYDFRKPSAIGDRVLDTAYTDLRRTPDGRSTVTLRGEHGAVVVWQDESFGYTQVFTGDTVAPERRRRSVAVEPMTSPANAFSSGEDVVRLEPGQVFEGAWGITPS</sequence>
<reference evidence="1 2" key="1">
    <citation type="submission" date="2020-03" db="EMBL/GenBank/DDBJ databases">
        <title>Two novel Motilibacter sp.</title>
        <authorList>
            <person name="Liu S."/>
        </authorList>
    </citation>
    <scope>NUCLEOTIDE SEQUENCE [LARGE SCALE GENOMIC DNA]</scope>
    <source>
        <strain evidence="1 2">E257</strain>
    </source>
</reference>
<dbReference type="Gene3D" id="2.70.98.10">
    <property type="match status" value="1"/>
</dbReference>
<dbReference type="SUPFAM" id="SSF74650">
    <property type="entry name" value="Galactose mutarotase-like"/>
    <property type="match status" value="1"/>
</dbReference>
<accession>A0ABX0GVP0</accession>
<comment type="caution">
    <text evidence="1">The sequence shown here is derived from an EMBL/GenBank/DDBJ whole genome shotgun (WGS) entry which is preliminary data.</text>
</comment>
<dbReference type="Proteomes" id="UP000800981">
    <property type="component" value="Unassembled WGS sequence"/>
</dbReference>
<evidence type="ECO:0000313" key="1">
    <source>
        <dbReference type="EMBL" id="NHC14211.1"/>
    </source>
</evidence>
<name>A0ABX0GVP0_9ACTN</name>
<protein>
    <submittedName>
        <fullName evidence="1">Aldose 1-epimerase family protein</fullName>
    </submittedName>
</protein>
<dbReference type="InterPro" id="IPR014718">
    <property type="entry name" value="GH-type_carb-bd"/>
</dbReference>
<dbReference type="InterPro" id="IPR037480">
    <property type="entry name" value="YihR-like"/>
</dbReference>
<keyword evidence="2" id="KW-1185">Reference proteome</keyword>
<organism evidence="1 2">
    <name type="scientific">Motilibacter deserti</name>
    <dbReference type="NCBI Taxonomy" id="2714956"/>
    <lineage>
        <taxon>Bacteria</taxon>
        <taxon>Bacillati</taxon>
        <taxon>Actinomycetota</taxon>
        <taxon>Actinomycetes</taxon>
        <taxon>Motilibacterales</taxon>
        <taxon>Motilibacteraceae</taxon>
        <taxon>Motilibacter</taxon>
    </lineage>
</organism>